<dbReference type="InterPro" id="IPR011008">
    <property type="entry name" value="Dimeric_a/b-barrel"/>
</dbReference>
<dbReference type="SUPFAM" id="SSF54909">
    <property type="entry name" value="Dimeric alpha+beta barrel"/>
    <property type="match status" value="1"/>
</dbReference>
<name>A0A6M4GXI9_9PROT</name>
<dbReference type="Proteomes" id="UP000501534">
    <property type="component" value="Chromosome"/>
</dbReference>
<keyword evidence="4" id="KW-1185">Reference proteome</keyword>
<dbReference type="Pfam" id="PF03795">
    <property type="entry name" value="YCII"/>
    <property type="match status" value="1"/>
</dbReference>
<evidence type="ECO:0000313" key="4">
    <source>
        <dbReference type="Proteomes" id="UP000501534"/>
    </source>
</evidence>
<protein>
    <recommendedName>
        <fullName evidence="2">YCII-related domain-containing protein</fullName>
    </recommendedName>
</protein>
<feature type="domain" description="YCII-related" evidence="2">
    <location>
        <begin position="1"/>
        <end position="112"/>
    </location>
</feature>
<accession>A0A6M4GXI9</accession>
<dbReference type="EMBL" id="CP053069">
    <property type="protein sequence ID" value="QJR11991.1"/>
    <property type="molecule type" value="Genomic_DNA"/>
</dbReference>
<gene>
    <name evidence="3" type="ORF">DSM104443_03074</name>
</gene>
<evidence type="ECO:0000313" key="3">
    <source>
        <dbReference type="EMBL" id="QJR11991.1"/>
    </source>
</evidence>
<dbReference type="InterPro" id="IPR005545">
    <property type="entry name" value="YCII"/>
</dbReference>
<dbReference type="RefSeq" id="WP_171093795.1">
    <property type="nucleotide sequence ID" value="NZ_CP053069.1"/>
</dbReference>
<dbReference type="Gene3D" id="3.30.70.1060">
    <property type="entry name" value="Dimeric alpha+beta barrel"/>
    <property type="match status" value="1"/>
</dbReference>
<evidence type="ECO:0000259" key="2">
    <source>
        <dbReference type="Pfam" id="PF03795"/>
    </source>
</evidence>
<dbReference type="PANTHER" id="PTHR35174:SF3">
    <property type="entry name" value="BLL7171 PROTEIN"/>
    <property type="match status" value="1"/>
</dbReference>
<organism evidence="3 4">
    <name type="scientific">Usitatibacter rugosus</name>
    <dbReference type="NCBI Taxonomy" id="2732067"/>
    <lineage>
        <taxon>Bacteria</taxon>
        <taxon>Pseudomonadati</taxon>
        <taxon>Pseudomonadota</taxon>
        <taxon>Betaproteobacteria</taxon>
        <taxon>Nitrosomonadales</taxon>
        <taxon>Usitatibacteraceae</taxon>
        <taxon>Usitatibacter</taxon>
    </lineage>
</organism>
<evidence type="ECO:0000256" key="1">
    <source>
        <dbReference type="ARBA" id="ARBA00007689"/>
    </source>
</evidence>
<proteinExistence type="inferred from homology"/>
<dbReference type="PANTHER" id="PTHR35174">
    <property type="entry name" value="BLL7171 PROTEIN-RELATED"/>
    <property type="match status" value="1"/>
</dbReference>
<comment type="similarity">
    <text evidence="1">Belongs to the YciI family.</text>
</comment>
<reference evidence="3 4" key="1">
    <citation type="submission" date="2020-04" db="EMBL/GenBank/DDBJ databases">
        <title>Usitatibacter rugosus gen. nov., sp. nov. and Usitatibacter palustris sp. nov., novel members of Usitatibacteraceae fam. nov. within the order Nitrosomonadales isolated from soil.</title>
        <authorList>
            <person name="Huber K.J."/>
            <person name="Neumann-Schaal M."/>
            <person name="Geppert A."/>
            <person name="Luckner M."/>
            <person name="Wanner G."/>
            <person name="Overmann J."/>
        </authorList>
    </citation>
    <scope>NUCLEOTIDE SEQUENCE [LARGE SCALE GENOMIC DNA]</scope>
    <source>
        <strain evidence="3 4">0125_3</strain>
    </source>
</reference>
<dbReference type="AlphaFoldDB" id="A0A6M4GXI9"/>
<sequence length="129" mass="14268">MRYLVLIHLDEQMLDAMPEAEMSVLNDRHLELNESLLKSGHFIEAEALQPANTTAVIRVRAGKVGVVDGPFAETKEQVAGFYFIEARDLNEAIQVASRIPSAELGTIEIRPCRNLVVDGTPRIASSKPR</sequence>
<dbReference type="KEGG" id="uru:DSM104443_03074"/>